<dbReference type="PANTHER" id="PTHR12304">
    <property type="entry name" value="INOSINE-URIDINE PREFERRING NUCLEOSIDE HYDROLASE"/>
    <property type="match status" value="1"/>
</dbReference>
<organism evidence="4 5">
    <name type="scientific">Hyphomonas chukchiensis</name>
    <dbReference type="NCBI Taxonomy" id="1280947"/>
    <lineage>
        <taxon>Bacteria</taxon>
        <taxon>Pseudomonadati</taxon>
        <taxon>Pseudomonadota</taxon>
        <taxon>Alphaproteobacteria</taxon>
        <taxon>Hyphomonadales</taxon>
        <taxon>Hyphomonadaceae</taxon>
        <taxon>Hyphomonas</taxon>
    </lineage>
</organism>
<feature type="domain" description="Inosine/uridine-preferring nucleoside hydrolase" evidence="3">
    <location>
        <begin position="6"/>
        <end position="298"/>
    </location>
</feature>
<dbReference type="InterPro" id="IPR001910">
    <property type="entry name" value="Inosine/uridine_hydrolase_dom"/>
</dbReference>
<reference evidence="4 5" key="1">
    <citation type="journal article" date="2014" name="Antonie Van Leeuwenhoek">
        <title>Hyphomonas beringensis sp. nov. and Hyphomonas chukchiensis sp. nov., isolated from surface seawater of the Bering Sea and Chukchi Sea.</title>
        <authorList>
            <person name="Li C."/>
            <person name="Lai Q."/>
            <person name="Li G."/>
            <person name="Dong C."/>
            <person name="Wang J."/>
            <person name="Liao Y."/>
            <person name="Shao Z."/>
        </authorList>
    </citation>
    <scope>NUCLEOTIDE SEQUENCE [LARGE SCALE GENOMIC DNA]</scope>
    <source>
        <strain evidence="4 5">BH-BN04-4</strain>
    </source>
</reference>
<dbReference type="EMBL" id="AWFG01000001">
    <property type="protein sequence ID" value="KCZ61106.1"/>
    <property type="molecule type" value="Genomic_DNA"/>
</dbReference>
<proteinExistence type="predicted"/>
<dbReference type="GO" id="GO:0006152">
    <property type="term" value="P:purine nucleoside catabolic process"/>
    <property type="evidence" value="ECO:0007669"/>
    <property type="project" value="TreeGrafter"/>
</dbReference>
<evidence type="ECO:0000259" key="3">
    <source>
        <dbReference type="Pfam" id="PF01156"/>
    </source>
</evidence>
<keyword evidence="1" id="KW-0378">Hydrolase</keyword>
<dbReference type="CDD" id="cd02651">
    <property type="entry name" value="nuc_hydro_IU_UC_XIUA"/>
    <property type="match status" value="1"/>
</dbReference>
<dbReference type="AlphaFoldDB" id="A0A062US63"/>
<evidence type="ECO:0000256" key="2">
    <source>
        <dbReference type="ARBA" id="ARBA00023295"/>
    </source>
</evidence>
<dbReference type="PATRIC" id="fig|1280947.3.peg.361"/>
<dbReference type="eggNOG" id="COG1957">
    <property type="taxonomic scope" value="Bacteria"/>
</dbReference>
<evidence type="ECO:0000313" key="4">
    <source>
        <dbReference type="EMBL" id="KCZ61106.1"/>
    </source>
</evidence>
<accession>A0A062US63</accession>
<name>A0A062US63_9PROT</name>
<dbReference type="GO" id="GO:0005829">
    <property type="term" value="C:cytosol"/>
    <property type="evidence" value="ECO:0007669"/>
    <property type="project" value="TreeGrafter"/>
</dbReference>
<dbReference type="Pfam" id="PF01156">
    <property type="entry name" value="IU_nuc_hydro"/>
    <property type="match status" value="1"/>
</dbReference>
<dbReference type="SUPFAM" id="SSF53590">
    <property type="entry name" value="Nucleoside hydrolase"/>
    <property type="match status" value="1"/>
</dbReference>
<comment type="caution">
    <text evidence="4">The sequence shown here is derived from an EMBL/GenBank/DDBJ whole genome shotgun (WGS) entry which is preliminary data.</text>
</comment>
<sequence length="308" mass="32563">MTARPIIIDCDPGVDDAVMLMMALASPALDVRAITTVAGNVPLRLTSRNARMMCQIMDRPDVPVFAGCPRPILREPVTAEHFHGDSGIAGLEPFDPDTPLAAGHAVTHLVDTLRGAAPGEYTIVVTGPLTNVAAAIVMAPDIARGIDQLIIMGGADSEGGNITPTAEFNIFADPHAAAVVLDSGIPATLLSLDVTHQVRAEPERLEPLRALPGARPAIMVQLLEAANVLEARWKEGRMTPMHDPSTIAYLLAPHLFESRKATVSVDTTEGDHFGQTRLSAAAEGPHTWVTKADADGFFTLIEGLVTAS</sequence>
<keyword evidence="5" id="KW-1185">Reference proteome</keyword>
<dbReference type="Proteomes" id="UP000027190">
    <property type="component" value="Unassembled WGS sequence"/>
</dbReference>
<dbReference type="RefSeq" id="WP_034736266.1">
    <property type="nucleotide sequence ID" value="NZ_AWFG01000001.1"/>
</dbReference>
<dbReference type="STRING" id="1280947.HY30_01835"/>
<dbReference type="Gene3D" id="3.90.245.10">
    <property type="entry name" value="Ribonucleoside hydrolase-like"/>
    <property type="match status" value="1"/>
</dbReference>
<protein>
    <recommendedName>
        <fullName evidence="3">Inosine/uridine-preferring nucleoside hydrolase domain-containing protein</fullName>
    </recommendedName>
</protein>
<dbReference type="InterPro" id="IPR023186">
    <property type="entry name" value="IUNH"/>
</dbReference>
<dbReference type="PANTHER" id="PTHR12304:SF4">
    <property type="entry name" value="URIDINE NUCLEOSIDASE"/>
    <property type="match status" value="1"/>
</dbReference>
<evidence type="ECO:0000313" key="5">
    <source>
        <dbReference type="Proteomes" id="UP000027190"/>
    </source>
</evidence>
<dbReference type="OrthoDB" id="9797882at2"/>
<gene>
    <name evidence="4" type="ORF">HY30_01835</name>
</gene>
<dbReference type="InterPro" id="IPR036452">
    <property type="entry name" value="Ribo_hydro-like"/>
</dbReference>
<evidence type="ECO:0000256" key="1">
    <source>
        <dbReference type="ARBA" id="ARBA00022801"/>
    </source>
</evidence>
<keyword evidence="2" id="KW-0326">Glycosidase</keyword>
<dbReference type="GO" id="GO:0008477">
    <property type="term" value="F:purine nucleosidase activity"/>
    <property type="evidence" value="ECO:0007669"/>
    <property type="project" value="TreeGrafter"/>
</dbReference>